<evidence type="ECO:0000256" key="1">
    <source>
        <dbReference type="SAM" id="MobiDB-lite"/>
    </source>
</evidence>
<evidence type="ECO:0000313" key="4">
    <source>
        <dbReference type="Proteomes" id="UP001219525"/>
    </source>
</evidence>
<keyword evidence="4" id="KW-1185">Reference proteome</keyword>
<organism evidence="3 4">
    <name type="scientific">Mycena pura</name>
    <dbReference type="NCBI Taxonomy" id="153505"/>
    <lineage>
        <taxon>Eukaryota</taxon>
        <taxon>Fungi</taxon>
        <taxon>Dikarya</taxon>
        <taxon>Basidiomycota</taxon>
        <taxon>Agaricomycotina</taxon>
        <taxon>Agaricomycetes</taxon>
        <taxon>Agaricomycetidae</taxon>
        <taxon>Agaricales</taxon>
        <taxon>Marasmiineae</taxon>
        <taxon>Mycenaceae</taxon>
        <taxon>Mycena</taxon>
    </lineage>
</organism>
<feature type="region of interest" description="Disordered" evidence="1">
    <location>
        <begin position="1"/>
        <end position="28"/>
    </location>
</feature>
<comment type="caution">
    <text evidence="3">The sequence shown here is derived from an EMBL/GenBank/DDBJ whole genome shotgun (WGS) entry which is preliminary data.</text>
</comment>
<dbReference type="EMBL" id="JARJCW010000064">
    <property type="protein sequence ID" value="KAJ7200140.1"/>
    <property type="molecule type" value="Genomic_DNA"/>
</dbReference>
<reference evidence="3" key="1">
    <citation type="submission" date="2023-03" db="EMBL/GenBank/DDBJ databases">
        <title>Massive genome expansion in bonnet fungi (Mycena s.s.) driven by repeated elements and novel gene families across ecological guilds.</title>
        <authorList>
            <consortium name="Lawrence Berkeley National Laboratory"/>
            <person name="Harder C.B."/>
            <person name="Miyauchi S."/>
            <person name="Viragh M."/>
            <person name="Kuo A."/>
            <person name="Thoen E."/>
            <person name="Andreopoulos B."/>
            <person name="Lu D."/>
            <person name="Skrede I."/>
            <person name="Drula E."/>
            <person name="Henrissat B."/>
            <person name="Morin E."/>
            <person name="Kohler A."/>
            <person name="Barry K."/>
            <person name="LaButti K."/>
            <person name="Morin E."/>
            <person name="Salamov A."/>
            <person name="Lipzen A."/>
            <person name="Mereny Z."/>
            <person name="Hegedus B."/>
            <person name="Baldrian P."/>
            <person name="Stursova M."/>
            <person name="Weitz H."/>
            <person name="Taylor A."/>
            <person name="Grigoriev I.V."/>
            <person name="Nagy L.G."/>
            <person name="Martin F."/>
            <person name="Kauserud H."/>
        </authorList>
    </citation>
    <scope>NUCLEOTIDE SEQUENCE</scope>
    <source>
        <strain evidence="3">9144</strain>
    </source>
</reference>
<name>A0AAD6V212_9AGAR</name>
<sequence>MTTPDVQLSDLTSAATLPASPRSGPSHKIGGGAITGGIVGAIFLVGAAIALFLWLRSRRRRPILPTSWEFVEQDPPLTVLAGGQTVLALDRPVSRSVVETQDAMLSKIICECRRSEGRADRTGSDGSTAGPGVAVETQVSAVAERVTLVEAQPRMRSPADDSEQPPGYTPELVATRPEIAGSLGSVQTVIG</sequence>
<feature type="transmembrane region" description="Helical" evidence="2">
    <location>
        <begin position="29"/>
        <end position="55"/>
    </location>
</feature>
<proteinExistence type="predicted"/>
<dbReference type="AlphaFoldDB" id="A0AAD6V212"/>
<feature type="region of interest" description="Disordered" evidence="1">
    <location>
        <begin position="152"/>
        <end position="176"/>
    </location>
</feature>
<dbReference type="Proteomes" id="UP001219525">
    <property type="component" value="Unassembled WGS sequence"/>
</dbReference>
<evidence type="ECO:0000256" key="2">
    <source>
        <dbReference type="SAM" id="Phobius"/>
    </source>
</evidence>
<gene>
    <name evidence="3" type="ORF">GGX14DRAFT_660602</name>
</gene>
<keyword evidence="2" id="KW-0812">Transmembrane</keyword>
<keyword evidence="2" id="KW-1133">Transmembrane helix</keyword>
<feature type="compositionally biased region" description="Polar residues" evidence="1">
    <location>
        <begin position="1"/>
        <end position="15"/>
    </location>
</feature>
<protein>
    <submittedName>
        <fullName evidence="3">Uncharacterized protein</fullName>
    </submittedName>
</protein>
<evidence type="ECO:0000313" key="3">
    <source>
        <dbReference type="EMBL" id="KAJ7200140.1"/>
    </source>
</evidence>
<keyword evidence="2" id="KW-0472">Membrane</keyword>
<accession>A0AAD6V212</accession>